<dbReference type="InterPro" id="IPR011100">
    <property type="entry name" value="Glyco_hydro_67_cat"/>
</dbReference>
<dbReference type="GO" id="GO:0033939">
    <property type="term" value="F:xylan alpha-1,2-glucuronosidase activity"/>
    <property type="evidence" value="ECO:0007669"/>
    <property type="project" value="UniProtKB-EC"/>
</dbReference>
<evidence type="ECO:0000256" key="7">
    <source>
        <dbReference type="ARBA" id="ARBA00052795"/>
    </source>
</evidence>
<dbReference type="EC" id="3.2.1.131" evidence="10"/>
<evidence type="ECO:0000313" key="15">
    <source>
        <dbReference type="Proteomes" id="UP000184600"/>
    </source>
</evidence>
<evidence type="ECO:0000256" key="3">
    <source>
        <dbReference type="ARBA" id="ARBA00022801"/>
    </source>
</evidence>
<evidence type="ECO:0000256" key="4">
    <source>
        <dbReference type="ARBA" id="ARBA00023277"/>
    </source>
</evidence>
<feature type="active site" description="Proton donor" evidence="9">
    <location>
        <position position="316"/>
    </location>
</feature>
<evidence type="ECO:0000256" key="5">
    <source>
        <dbReference type="ARBA" id="ARBA00023295"/>
    </source>
</evidence>
<dbReference type="Proteomes" id="UP000184600">
    <property type="component" value="Unassembled WGS sequence"/>
</dbReference>
<feature type="domain" description="Glycosyl hydrolase family 67 C-terminal" evidence="12">
    <location>
        <begin position="479"/>
        <end position="705"/>
    </location>
</feature>
<dbReference type="PANTHER" id="PTHR39207:SF1">
    <property type="entry name" value="ALPHA-GLUCURONIDASE A"/>
    <property type="match status" value="1"/>
</dbReference>
<protein>
    <recommendedName>
        <fullName evidence="10">Xylan alpha-1,2-glucuronidase</fullName>
        <ecNumber evidence="10">3.2.1.131</ecNumber>
    </recommendedName>
</protein>
<dbReference type="GO" id="GO:0005576">
    <property type="term" value="C:extracellular region"/>
    <property type="evidence" value="ECO:0007669"/>
    <property type="project" value="InterPro"/>
</dbReference>
<keyword evidence="2 8" id="KW-0858">Xylan degradation</keyword>
<reference evidence="15" key="1">
    <citation type="submission" date="2016-12" db="EMBL/GenBank/DDBJ databases">
        <authorList>
            <person name="Rodrigo-Torres L."/>
            <person name="Arahal R.D."/>
            <person name="Lucena T."/>
        </authorList>
    </citation>
    <scope>NUCLEOTIDE SEQUENCE [LARGE SCALE GENOMIC DNA]</scope>
</reference>
<name>A0A1M7YWG1_9VIBR</name>
<dbReference type="InterPro" id="IPR011395">
    <property type="entry name" value="Glyco_hydro_67_aGlcAse"/>
</dbReference>
<keyword evidence="5 8" id="KW-0326">Glycosidase</keyword>
<sequence>MKINYRTGRQFICLLLVLFSFPLLAKSILTGEDGYRLWLKYDPVKQDQQAEEYRQQFAHWQVSGKSQTAQVIRDELENALTGLLGTSAPVAGTSGASLIVGRLAELPESLRQALKKNLPASEEGYLIKTVSYQGRPVTVITAKTDVGALYGSFRLLRLIQTHQSSRSLNIASGPKLKIRVLDHWDNLNRHIERGYAGESIWDWHKLPVYIYQRYYDYARANASIGINGTVLNNVNADPLILTPQYLDKVRALADIFRPYGIKVYLSVKFSSPQLIGGLKTSDPLNTQVKQWWQDKAREIYQKIPDFGGFLVKANSEGQPGPGDFGRTHAEGANMLADALAPHGGIVMWRAFVYANEKHEERSKQAYSEFKPLDGQFRSNVLLQVKNGPIDFQPREPISPLFGATPKTPLMMEFQITMEYLGFSTHAVYLGPLYKEVLNTDTYARGPGSTVAKVIDGSLFNQSVSGIAGVSDIGSDRNWTGHILLQANWYVFGRLAWDHSQSAADIAGDWIRMTLTNDDQAVATIEKMMMVSREVAVNYMTPLGLHHIMGADHHYGPGPWVDFLPRDDWNPVYYHKADKYGLGFDRSPTGVNAVAQYFSPLREQLSDPKTTPENLLLWFHHLPWDYKIASSGRTLWNELVYRYYQGAADVKVMAKQWQELEDKLDPLQFQQVKMAFDIQQQEAEWWRDACVLYFQQFSGRPIPEGFEKPHHTLAYYEHLSFPYAPGQSGR</sequence>
<dbReference type="SUPFAM" id="SSF51445">
    <property type="entry name" value="(Trans)glycosidases"/>
    <property type="match status" value="1"/>
</dbReference>
<evidence type="ECO:0000256" key="8">
    <source>
        <dbReference type="PIRNR" id="PIRNR029900"/>
    </source>
</evidence>
<dbReference type="AlphaFoldDB" id="A0A1M7YWG1"/>
<dbReference type="Gene3D" id="3.90.1330.10">
    <property type="entry name" value="Alpha-glucuronidase, C-terminal domain"/>
    <property type="match status" value="1"/>
</dbReference>
<comment type="similarity">
    <text evidence="1 8 10">Belongs to the glycosyl hydrolase 67 family.</text>
</comment>
<dbReference type="PIRSF" id="PIRSF029900">
    <property type="entry name" value="Alpha-glucuronds"/>
    <property type="match status" value="1"/>
</dbReference>
<dbReference type="GO" id="GO:0046559">
    <property type="term" value="F:alpha-glucuronidase activity"/>
    <property type="evidence" value="ECO:0007669"/>
    <property type="project" value="InterPro"/>
</dbReference>
<gene>
    <name evidence="14" type="ORF">VQ7734_02720</name>
</gene>
<evidence type="ECO:0000259" key="11">
    <source>
        <dbReference type="Pfam" id="PF03648"/>
    </source>
</evidence>
<evidence type="ECO:0000313" key="14">
    <source>
        <dbReference type="EMBL" id="SHO56951.1"/>
    </source>
</evidence>
<dbReference type="Pfam" id="PF07477">
    <property type="entry name" value="Glyco_hydro_67C"/>
    <property type="match status" value="1"/>
</dbReference>
<evidence type="ECO:0000256" key="10">
    <source>
        <dbReference type="RuleBase" id="RU361198"/>
    </source>
</evidence>
<dbReference type="InterPro" id="IPR017853">
    <property type="entry name" value="GH"/>
</dbReference>
<dbReference type="SUPFAM" id="SSF55545">
    <property type="entry name" value="beta-N-acetylhexosaminidase-like domain"/>
    <property type="match status" value="1"/>
</dbReference>
<keyword evidence="4 10" id="KW-0119">Carbohydrate metabolism</keyword>
<evidence type="ECO:0000256" key="9">
    <source>
        <dbReference type="PIRSR" id="PIRSR029900-1"/>
    </source>
</evidence>
<keyword evidence="6 10" id="KW-0624">Polysaccharide degradation</keyword>
<dbReference type="GO" id="GO:2000886">
    <property type="term" value="P:glucuronoxylan catabolic process"/>
    <property type="evidence" value="ECO:0007669"/>
    <property type="project" value="UniProtKB-ARBA"/>
</dbReference>
<dbReference type="Pfam" id="PF03648">
    <property type="entry name" value="Glyco_hydro_67N"/>
    <property type="match status" value="1"/>
</dbReference>
<feature type="domain" description="Glycosyl hydrolase family 67 catalytic" evidence="13">
    <location>
        <begin position="159"/>
        <end position="478"/>
    </location>
</feature>
<evidence type="ECO:0000259" key="12">
    <source>
        <dbReference type="Pfam" id="PF07477"/>
    </source>
</evidence>
<evidence type="ECO:0000259" key="13">
    <source>
        <dbReference type="Pfam" id="PF07488"/>
    </source>
</evidence>
<dbReference type="OrthoDB" id="339499at2"/>
<proteinExistence type="inferred from homology"/>
<feature type="active site" description="Proton acceptor" evidence="9">
    <location>
        <position position="418"/>
    </location>
</feature>
<dbReference type="STRING" id="1117707.VQ7734_02720"/>
<dbReference type="InterPro" id="IPR029018">
    <property type="entry name" value="Hex-like_dom2"/>
</dbReference>
<organism evidence="14 15">
    <name type="scientific">Vibrio quintilis</name>
    <dbReference type="NCBI Taxonomy" id="1117707"/>
    <lineage>
        <taxon>Bacteria</taxon>
        <taxon>Pseudomonadati</taxon>
        <taxon>Pseudomonadota</taxon>
        <taxon>Gammaproteobacteria</taxon>
        <taxon>Vibrionales</taxon>
        <taxon>Vibrionaceae</taxon>
        <taxon>Vibrio</taxon>
    </lineage>
</organism>
<evidence type="ECO:0000256" key="1">
    <source>
        <dbReference type="ARBA" id="ARBA00008833"/>
    </source>
</evidence>
<dbReference type="Pfam" id="PF07488">
    <property type="entry name" value="Glyco_hydro_67M"/>
    <property type="match status" value="1"/>
</dbReference>
<dbReference type="Gene3D" id="3.20.20.80">
    <property type="entry name" value="Glycosidases"/>
    <property type="match status" value="1"/>
</dbReference>
<keyword evidence="3 8" id="KW-0378">Hydrolase</keyword>
<keyword evidence="15" id="KW-1185">Reference proteome</keyword>
<dbReference type="InterPro" id="IPR011099">
    <property type="entry name" value="Glyco_hydro_67_C"/>
</dbReference>
<feature type="active site" description="Proton acceptor" evidence="9">
    <location>
        <position position="390"/>
    </location>
</feature>
<dbReference type="FunFam" id="3.20.20.80:FF:000096">
    <property type="entry name" value="Xylan alpha-1,2-glucuronidase"/>
    <property type="match status" value="1"/>
</dbReference>
<evidence type="ECO:0000256" key="2">
    <source>
        <dbReference type="ARBA" id="ARBA00022651"/>
    </source>
</evidence>
<dbReference type="InterPro" id="IPR005154">
    <property type="entry name" value="Glyco_hydro_67_aGlcAse_N"/>
</dbReference>
<feature type="domain" description="Alpha glucuronidase N-terminal" evidence="11">
    <location>
        <begin position="37"/>
        <end position="155"/>
    </location>
</feature>
<dbReference type="PANTHER" id="PTHR39207">
    <property type="entry name" value="ALPHA-GLUCURONIDASE A"/>
    <property type="match status" value="1"/>
</dbReference>
<comment type="subunit">
    <text evidence="10">Homodimer.</text>
</comment>
<dbReference type="Gene3D" id="3.30.379.10">
    <property type="entry name" value="Chitobiase/beta-hexosaminidase domain 2-like"/>
    <property type="match status" value="1"/>
</dbReference>
<dbReference type="EMBL" id="FRFG01000031">
    <property type="protein sequence ID" value="SHO56951.1"/>
    <property type="molecule type" value="Genomic_DNA"/>
</dbReference>
<comment type="catalytic activity">
    <reaction evidence="7 10">
        <text>Hydrolysis of (1-&gt;2)-alpha-D-(4-O-methyl)glucuronosyl links in the main chain of hardwood xylans.</text>
        <dbReference type="EC" id="3.2.1.131"/>
    </reaction>
</comment>
<dbReference type="RefSeq" id="WP_073583420.1">
    <property type="nucleotide sequence ID" value="NZ_AP024898.1"/>
</dbReference>
<evidence type="ECO:0000256" key="6">
    <source>
        <dbReference type="ARBA" id="ARBA00023326"/>
    </source>
</evidence>
<accession>A0A1M7YWG1</accession>
<dbReference type="InterPro" id="IPR037054">
    <property type="entry name" value="A-glucoronidase_C_sf"/>
</dbReference>